<comment type="catalytic activity">
    <reaction evidence="8">
        <text>6-carboxy-5,6,7,8-tetrahydropterin + H(+) = 7-carboxy-7-carbaguanine + NH4(+)</text>
        <dbReference type="Rhea" id="RHEA:27974"/>
        <dbReference type="ChEBI" id="CHEBI:15378"/>
        <dbReference type="ChEBI" id="CHEBI:28938"/>
        <dbReference type="ChEBI" id="CHEBI:61032"/>
        <dbReference type="ChEBI" id="CHEBI:61036"/>
        <dbReference type="EC" id="4.3.99.3"/>
    </reaction>
</comment>
<evidence type="ECO:0000256" key="8">
    <source>
        <dbReference type="HAMAP-Rule" id="MF_00917"/>
    </source>
</evidence>
<dbReference type="UniPathway" id="UPA00391"/>
<feature type="binding site" evidence="8">
    <location>
        <position position="33"/>
    </location>
    <ligand>
        <name>[4Fe-4S] cluster</name>
        <dbReference type="ChEBI" id="CHEBI:49883"/>
        <note>4Fe-4S-S-AdoMet</note>
    </ligand>
</feature>
<dbReference type="InterPro" id="IPR058240">
    <property type="entry name" value="rSAM_sf"/>
</dbReference>
<keyword evidence="4 8" id="KW-0460">Magnesium</keyword>
<keyword evidence="5 8" id="KW-0408">Iron</keyword>
<feature type="binding site" evidence="8">
    <location>
        <position position="40"/>
    </location>
    <ligand>
        <name>[4Fe-4S] cluster</name>
        <dbReference type="ChEBI" id="CHEBI:49883"/>
        <note>4Fe-4S-S-AdoMet</note>
    </ligand>
</feature>
<feature type="domain" description="Radical SAM core" evidence="9">
    <location>
        <begin position="20"/>
        <end position="211"/>
    </location>
</feature>
<dbReference type="AlphaFoldDB" id="A0A653A4Q9"/>
<keyword evidence="1 8" id="KW-0004">4Fe-4S</keyword>
<name>A0A653A4Q9_UNCDX</name>
<dbReference type="HAMAP" id="MF_00917">
    <property type="entry name" value="QueE"/>
    <property type="match status" value="1"/>
</dbReference>
<evidence type="ECO:0000259" key="9">
    <source>
        <dbReference type="PROSITE" id="PS51918"/>
    </source>
</evidence>
<dbReference type="InterPro" id="IPR007197">
    <property type="entry name" value="rSAM"/>
</dbReference>
<evidence type="ECO:0000256" key="2">
    <source>
        <dbReference type="ARBA" id="ARBA00022691"/>
    </source>
</evidence>
<comment type="cofactor">
    <cofactor evidence="8">
        <name>S-adenosyl-L-methionine</name>
        <dbReference type="ChEBI" id="CHEBI:59789"/>
    </cofactor>
    <text evidence="8">Binds 1 S-adenosyl-L-methionine per subunit.</text>
</comment>
<keyword evidence="2 8" id="KW-0949">S-adenosyl-L-methionine</keyword>
<keyword evidence="7 8" id="KW-0456">Lyase</keyword>
<reference evidence="10" key="1">
    <citation type="submission" date="2018-07" db="EMBL/GenBank/DDBJ databases">
        <authorList>
            <consortium name="Genoscope - CEA"/>
            <person name="William W."/>
        </authorList>
    </citation>
    <scope>NUCLEOTIDE SEQUENCE</scope>
    <source>
        <strain evidence="10">IK1</strain>
    </source>
</reference>
<dbReference type="EC" id="4.3.99.3" evidence="8"/>
<dbReference type="GO" id="GO:1904047">
    <property type="term" value="F:S-adenosyl-L-methionine binding"/>
    <property type="evidence" value="ECO:0007669"/>
    <property type="project" value="UniProtKB-UniRule"/>
</dbReference>
<organism evidence="10">
    <name type="scientific">Uncultured Desulfatiglans sp</name>
    <dbReference type="NCBI Taxonomy" id="1748965"/>
    <lineage>
        <taxon>Bacteria</taxon>
        <taxon>Pseudomonadati</taxon>
        <taxon>Thermodesulfobacteriota</taxon>
        <taxon>Desulfobacteria</taxon>
        <taxon>Desulfatiglandales</taxon>
        <taxon>Desulfatiglandaceae</taxon>
        <taxon>Desulfatiglans</taxon>
        <taxon>environmental samples</taxon>
    </lineage>
</organism>
<feature type="binding site" evidence="8">
    <location>
        <begin position="14"/>
        <end position="16"/>
    </location>
    <ligand>
        <name>substrate</name>
    </ligand>
</feature>
<dbReference type="InterPro" id="IPR024924">
    <property type="entry name" value="7-CO-7-deazaguanine_synth-like"/>
</dbReference>
<dbReference type="EMBL" id="UPXX01000018">
    <property type="protein sequence ID" value="VBB43030.1"/>
    <property type="molecule type" value="Genomic_DNA"/>
</dbReference>
<evidence type="ECO:0000256" key="4">
    <source>
        <dbReference type="ARBA" id="ARBA00022842"/>
    </source>
</evidence>
<keyword evidence="3 8" id="KW-0479">Metal-binding</keyword>
<dbReference type="PANTHER" id="PTHR42836:SF1">
    <property type="entry name" value="7-CARBOXY-7-DEAZAGUANINE SYNTHASE"/>
    <property type="match status" value="1"/>
</dbReference>
<dbReference type="SFLD" id="SFLDS00029">
    <property type="entry name" value="Radical_SAM"/>
    <property type="match status" value="1"/>
</dbReference>
<dbReference type="GO" id="GO:0051539">
    <property type="term" value="F:4 iron, 4 sulfur cluster binding"/>
    <property type="evidence" value="ECO:0007669"/>
    <property type="project" value="UniProtKB-UniRule"/>
</dbReference>
<dbReference type="PIRSF" id="PIRSF000370">
    <property type="entry name" value="QueE"/>
    <property type="match status" value="1"/>
</dbReference>
<evidence type="ECO:0000256" key="1">
    <source>
        <dbReference type="ARBA" id="ARBA00022485"/>
    </source>
</evidence>
<dbReference type="Gene3D" id="3.20.20.70">
    <property type="entry name" value="Aldolase class I"/>
    <property type="match status" value="1"/>
</dbReference>
<evidence type="ECO:0000256" key="6">
    <source>
        <dbReference type="ARBA" id="ARBA00023014"/>
    </source>
</evidence>
<evidence type="ECO:0000313" key="10">
    <source>
        <dbReference type="EMBL" id="VBB43030.1"/>
    </source>
</evidence>
<dbReference type="PROSITE" id="PS51918">
    <property type="entry name" value="RADICAL_SAM"/>
    <property type="match status" value="1"/>
</dbReference>
<sequence>MVDELLVNEIFYSIQGESSWAGLPCAFVRLTGCNLRCSYCDTRYAYDQGRPMRAGEIVDALLGYGVGLVEITGGEPLLQPGTPALAAALAGWGCRVLVETNGSFDIDVLPEACIRIVDIKCPSSGEAARMDLENLHRLRAGDEVKFVMSNRGDYDYALRILPRIIASSPCRTVHFSPVFGVLEPALLAAWMLADRPEARLHLQLHKIVWGADRRGV</sequence>
<dbReference type="InterPro" id="IPR013785">
    <property type="entry name" value="Aldolase_TIM"/>
</dbReference>
<keyword evidence="8" id="KW-0671">Queuosine biosynthesis</keyword>
<comment type="subunit">
    <text evidence="8">Homodimer.</text>
</comment>
<comment type="cofactor">
    <cofactor evidence="8">
        <name>Mg(2+)</name>
        <dbReference type="ChEBI" id="CHEBI:18420"/>
    </cofactor>
</comment>
<feature type="binding site" evidence="8">
    <location>
        <position position="37"/>
    </location>
    <ligand>
        <name>[4Fe-4S] cluster</name>
        <dbReference type="ChEBI" id="CHEBI:49883"/>
        <note>4Fe-4S-S-AdoMet</note>
    </ligand>
</feature>
<dbReference type="GO" id="GO:0008616">
    <property type="term" value="P:tRNA queuosine(34) biosynthetic process"/>
    <property type="evidence" value="ECO:0007669"/>
    <property type="project" value="UniProtKB-UniRule"/>
</dbReference>
<feature type="binding site" evidence="8">
    <location>
        <begin position="39"/>
        <end position="41"/>
    </location>
    <ligand>
        <name>S-adenosyl-L-methionine</name>
        <dbReference type="ChEBI" id="CHEBI:59789"/>
    </ligand>
</feature>
<comment type="caution">
    <text evidence="8">Lacks conserved residue(s) required for the propagation of feature annotation.</text>
</comment>
<feature type="binding site" evidence="8">
    <location>
        <position position="72"/>
    </location>
    <ligand>
        <name>substrate</name>
    </ligand>
</feature>
<comment type="function">
    <text evidence="8">Catalyzes the complex heterocyclic radical-mediated conversion of 6-carboxy-5,6,7,8-tetrahydropterin (CPH4) to 7-carboxy-7-deazaguanine (CDG), a step common to the biosynthetic pathways of all 7-deazapurine-containing compounds.</text>
</comment>
<dbReference type="SUPFAM" id="SSF102114">
    <property type="entry name" value="Radical SAM enzymes"/>
    <property type="match status" value="1"/>
</dbReference>
<evidence type="ECO:0000256" key="7">
    <source>
        <dbReference type="ARBA" id="ARBA00023239"/>
    </source>
</evidence>
<comment type="pathway">
    <text evidence="8">Purine metabolism; 7-cyano-7-deazaguanine biosynthesis.</text>
</comment>
<dbReference type="PANTHER" id="PTHR42836">
    <property type="entry name" value="7-CARBOXY-7-DEAZAGUANINE SYNTHASE"/>
    <property type="match status" value="1"/>
</dbReference>
<accession>A0A653A4Q9</accession>
<keyword evidence="6 8" id="KW-0411">Iron-sulfur</keyword>
<proteinExistence type="inferred from homology"/>
<dbReference type="Pfam" id="PF04055">
    <property type="entry name" value="Radical_SAM"/>
    <property type="match status" value="1"/>
</dbReference>
<comment type="cofactor">
    <cofactor evidence="8">
        <name>[4Fe-4S] cluster</name>
        <dbReference type="ChEBI" id="CHEBI:49883"/>
    </cofactor>
    <text evidence="8">Binds 1 [4Fe-4S] cluster. The cluster is coordinated with 3 cysteines and an exchangeable S-adenosyl-L-methionine.</text>
</comment>
<dbReference type="GO" id="GO:0000287">
    <property type="term" value="F:magnesium ion binding"/>
    <property type="evidence" value="ECO:0007669"/>
    <property type="project" value="UniProtKB-UniRule"/>
</dbReference>
<feature type="binding site" evidence="8">
    <location>
        <position position="29"/>
    </location>
    <ligand>
        <name>substrate</name>
    </ligand>
</feature>
<feature type="binding site" evidence="8">
    <location>
        <position position="42"/>
    </location>
    <ligand>
        <name>Mg(2+)</name>
        <dbReference type="ChEBI" id="CHEBI:18420"/>
    </ligand>
</feature>
<comment type="similarity">
    <text evidence="8">Belongs to the radical SAM superfamily. 7-carboxy-7-deazaguanine synthase family.</text>
</comment>
<evidence type="ECO:0000256" key="5">
    <source>
        <dbReference type="ARBA" id="ARBA00023004"/>
    </source>
</evidence>
<gene>
    <name evidence="8 10" type="primary">queE</name>
    <name evidence="10" type="ORF">TRIP_B250143</name>
</gene>
<feature type="binding site" evidence="8">
    <location>
        <position position="74"/>
    </location>
    <ligand>
        <name>S-adenosyl-L-methionine</name>
        <dbReference type="ChEBI" id="CHEBI:59789"/>
    </ligand>
</feature>
<evidence type="ECO:0000256" key="3">
    <source>
        <dbReference type="ARBA" id="ARBA00022723"/>
    </source>
</evidence>
<dbReference type="GO" id="GO:0016840">
    <property type="term" value="F:carbon-nitrogen lyase activity"/>
    <property type="evidence" value="ECO:0007669"/>
    <property type="project" value="UniProtKB-UniRule"/>
</dbReference>
<protein>
    <recommendedName>
        <fullName evidence="8">7-carboxy-7-deazaguanine synthase</fullName>
        <shortName evidence="8">CDG synthase</shortName>
        <ecNumber evidence="8">4.3.99.3</ecNumber>
    </recommendedName>
    <alternativeName>
        <fullName evidence="8">Queuosine biosynthesis protein QueE</fullName>
    </alternativeName>
</protein>